<dbReference type="AlphaFoldDB" id="A0A1I2H5V9"/>
<dbReference type="EMBL" id="FOOC01000001">
    <property type="protein sequence ID" value="SFF24948.1"/>
    <property type="molecule type" value="Genomic_DNA"/>
</dbReference>
<dbReference type="RefSeq" id="WP_091530137.1">
    <property type="nucleotide sequence ID" value="NZ_FOOC01000001.1"/>
</dbReference>
<gene>
    <name evidence="2" type="ORF">SAMN04488120_101166</name>
</gene>
<sequence length="163" mass="18242">MAMHPYHLALRIKARLPHTQRYADADPARFRDLDTLLTLTGLGLGLVPYALDPDALLPAAGSAVAGTAIGYLLTLWRRARARARRQQWLQPALAEIEALERDHPQVLRTLSARLGPWLNAHPRLCRELARYHELLRDPARYFTVLDALIRHLELAGPAPALAS</sequence>
<feature type="transmembrane region" description="Helical" evidence="1">
    <location>
        <begin position="57"/>
        <end position="76"/>
    </location>
</feature>
<evidence type="ECO:0000256" key="1">
    <source>
        <dbReference type="SAM" id="Phobius"/>
    </source>
</evidence>
<keyword evidence="1" id="KW-0472">Membrane</keyword>
<protein>
    <submittedName>
        <fullName evidence="2">Uncharacterized protein</fullName>
    </submittedName>
</protein>
<dbReference type="OrthoDB" id="9909815at2"/>
<dbReference type="STRING" id="1076937.SAMN04488120_101166"/>
<organism evidence="2 3">
    <name type="scientific">Fontimonas thermophila</name>
    <dbReference type="NCBI Taxonomy" id="1076937"/>
    <lineage>
        <taxon>Bacteria</taxon>
        <taxon>Pseudomonadati</taxon>
        <taxon>Pseudomonadota</taxon>
        <taxon>Gammaproteobacteria</taxon>
        <taxon>Nevskiales</taxon>
        <taxon>Nevskiaceae</taxon>
        <taxon>Fontimonas</taxon>
    </lineage>
</organism>
<evidence type="ECO:0000313" key="2">
    <source>
        <dbReference type="EMBL" id="SFF24948.1"/>
    </source>
</evidence>
<keyword evidence="1" id="KW-1133">Transmembrane helix</keyword>
<accession>A0A1I2H5V9</accession>
<name>A0A1I2H5V9_9GAMM</name>
<keyword evidence="1" id="KW-0812">Transmembrane</keyword>
<evidence type="ECO:0000313" key="3">
    <source>
        <dbReference type="Proteomes" id="UP000199771"/>
    </source>
</evidence>
<keyword evidence="3" id="KW-1185">Reference proteome</keyword>
<reference evidence="2 3" key="1">
    <citation type="submission" date="2016-10" db="EMBL/GenBank/DDBJ databases">
        <authorList>
            <person name="de Groot N.N."/>
        </authorList>
    </citation>
    <scope>NUCLEOTIDE SEQUENCE [LARGE SCALE GENOMIC DNA]</scope>
    <source>
        <strain evidence="2 3">DSM 23609</strain>
    </source>
</reference>
<proteinExistence type="predicted"/>
<dbReference type="Proteomes" id="UP000199771">
    <property type="component" value="Unassembled WGS sequence"/>
</dbReference>